<accession>A0A9D9GUJ0</accession>
<feature type="binding site" evidence="7">
    <location>
        <position position="24"/>
    </location>
    <ligand>
        <name>S-adenosyl-L-methionine</name>
        <dbReference type="ChEBI" id="CHEBI:59789"/>
    </ligand>
</feature>
<protein>
    <recommendedName>
        <fullName evidence="2">site-specific DNA-methyltransferase (adenine-specific)</fullName>
        <ecNumber evidence="2">2.1.1.72</ecNumber>
    </recommendedName>
</protein>
<gene>
    <name evidence="8" type="ORF">IAC69_00965</name>
</gene>
<dbReference type="GO" id="GO:0043565">
    <property type="term" value="F:sequence-specific DNA binding"/>
    <property type="evidence" value="ECO:0007669"/>
    <property type="project" value="TreeGrafter"/>
</dbReference>
<name>A0A9D9GUJ0_9PROT</name>
<dbReference type="NCBIfam" id="TIGR00571">
    <property type="entry name" value="dam"/>
    <property type="match status" value="1"/>
</dbReference>
<dbReference type="InterPro" id="IPR012263">
    <property type="entry name" value="M_m6A_EcoRV"/>
</dbReference>
<reference evidence="8" key="1">
    <citation type="submission" date="2020-10" db="EMBL/GenBank/DDBJ databases">
        <authorList>
            <person name="Gilroy R."/>
        </authorList>
    </citation>
    <scope>NUCLEOTIDE SEQUENCE</scope>
    <source>
        <strain evidence="8">8207</strain>
    </source>
</reference>
<dbReference type="PANTHER" id="PTHR30481:SF3">
    <property type="entry name" value="DNA ADENINE METHYLASE"/>
    <property type="match status" value="1"/>
</dbReference>
<dbReference type="GO" id="GO:0009307">
    <property type="term" value="P:DNA restriction-modification system"/>
    <property type="evidence" value="ECO:0007669"/>
    <property type="project" value="InterPro"/>
</dbReference>
<evidence type="ECO:0000313" key="9">
    <source>
        <dbReference type="Proteomes" id="UP000823630"/>
    </source>
</evidence>
<evidence type="ECO:0000256" key="5">
    <source>
        <dbReference type="ARBA" id="ARBA00022691"/>
    </source>
</evidence>
<comment type="catalytic activity">
    <reaction evidence="6">
        <text>a 2'-deoxyadenosine in DNA + S-adenosyl-L-methionine = an N(6)-methyl-2'-deoxyadenosine in DNA + S-adenosyl-L-homocysteine + H(+)</text>
        <dbReference type="Rhea" id="RHEA:15197"/>
        <dbReference type="Rhea" id="RHEA-COMP:12418"/>
        <dbReference type="Rhea" id="RHEA-COMP:12419"/>
        <dbReference type="ChEBI" id="CHEBI:15378"/>
        <dbReference type="ChEBI" id="CHEBI:57856"/>
        <dbReference type="ChEBI" id="CHEBI:59789"/>
        <dbReference type="ChEBI" id="CHEBI:90615"/>
        <dbReference type="ChEBI" id="CHEBI:90616"/>
        <dbReference type="EC" id="2.1.1.72"/>
    </reaction>
</comment>
<dbReference type="GO" id="GO:0006298">
    <property type="term" value="P:mismatch repair"/>
    <property type="evidence" value="ECO:0007669"/>
    <property type="project" value="TreeGrafter"/>
</dbReference>
<dbReference type="PIRSF" id="PIRSF000398">
    <property type="entry name" value="M_m6A_EcoRV"/>
    <property type="match status" value="1"/>
</dbReference>
<dbReference type="EC" id="2.1.1.72" evidence="2"/>
<dbReference type="GO" id="GO:1904047">
    <property type="term" value="F:S-adenosyl-L-methionine binding"/>
    <property type="evidence" value="ECO:0007669"/>
    <property type="project" value="TreeGrafter"/>
</dbReference>
<dbReference type="Gene3D" id="1.10.1020.10">
    <property type="entry name" value="Adenine-specific Methyltransferase, Domain 2"/>
    <property type="match status" value="1"/>
</dbReference>
<comment type="caution">
    <text evidence="8">The sequence shown here is derived from an EMBL/GenBank/DDBJ whole genome shotgun (WGS) entry which is preliminary data.</text>
</comment>
<dbReference type="GO" id="GO:0032259">
    <property type="term" value="P:methylation"/>
    <property type="evidence" value="ECO:0007669"/>
    <property type="project" value="UniProtKB-KW"/>
</dbReference>
<comment type="similarity">
    <text evidence="1">Belongs to the N(4)/N(6)-methyltransferase family.</text>
</comment>
<evidence type="ECO:0000256" key="1">
    <source>
        <dbReference type="ARBA" id="ARBA00006594"/>
    </source>
</evidence>
<dbReference type="Proteomes" id="UP000823630">
    <property type="component" value="Unassembled WGS sequence"/>
</dbReference>
<proteinExistence type="inferred from homology"/>
<dbReference type="InterPro" id="IPR012327">
    <property type="entry name" value="MeTrfase_D12"/>
</dbReference>
<keyword evidence="5" id="KW-0949">S-adenosyl-L-methionine</keyword>
<feature type="binding site" evidence="7">
    <location>
        <position position="215"/>
    </location>
    <ligand>
        <name>S-adenosyl-L-methionine</name>
        <dbReference type="ChEBI" id="CHEBI:59789"/>
    </ligand>
</feature>
<dbReference type="PANTHER" id="PTHR30481">
    <property type="entry name" value="DNA ADENINE METHYLASE"/>
    <property type="match status" value="1"/>
</dbReference>
<organism evidence="8 9">
    <name type="scientific">Candidatus Enterousia avistercoris</name>
    <dbReference type="NCBI Taxonomy" id="2840788"/>
    <lineage>
        <taxon>Bacteria</taxon>
        <taxon>Pseudomonadati</taxon>
        <taxon>Pseudomonadota</taxon>
        <taxon>Alphaproteobacteria</taxon>
        <taxon>Candidatus Enterousia</taxon>
    </lineage>
</organism>
<dbReference type="SUPFAM" id="SSF53335">
    <property type="entry name" value="S-adenosyl-L-methionine-dependent methyltransferases"/>
    <property type="match status" value="1"/>
</dbReference>
<dbReference type="GO" id="GO:0009007">
    <property type="term" value="F:site-specific DNA-methyltransferase (adenine-specific) activity"/>
    <property type="evidence" value="ECO:0007669"/>
    <property type="project" value="UniProtKB-EC"/>
</dbReference>
<reference evidence="8" key="2">
    <citation type="journal article" date="2021" name="PeerJ">
        <title>Extensive microbial diversity within the chicken gut microbiome revealed by metagenomics and culture.</title>
        <authorList>
            <person name="Gilroy R."/>
            <person name="Ravi A."/>
            <person name="Getino M."/>
            <person name="Pursley I."/>
            <person name="Horton D.L."/>
            <person name="Alikhan N.F."/>
            <person name="Baker D."/>
            <person name="Gharbi K."/>
            <person name="Hall N."/>
            <person name="Watson M."/>
            <person name="Adriaenssens E.M."/>
            <person name="Foster-Nyarko E."/>
            <person name="Jarju S."/>
            <person name="Secka A."/>
            <person name="Antonio M."/>
            <person name="Oren A."/>
            <person name="Chaudhuri R.R."/>
            <person name="La Ragione R."/>
            <person name="Hildebrand F."/>
            <person name="Pallen M.J."/>
        </authorList>
    </citation>
    <scope>NUCLEOTIDE SEQUENCE</scope>
    <source>
        <strain evidence="8">8207</strain>
    </source>
</reference>
<dbReference type="EMBL" id="JADINC010000018">
    <property type="protein sequence ID" value="MBO8425032.1"/>
    <property type="molecule type" value="Genomic_DNA"/>
</dbReference>
<keyword evidence="3 8" id="KW-0489">Methyltransferase</keyword>
<dbReference type="InterPro" id="IPR023095">
    <property type="entry name" value="Ade_MeTrfase_dom_2"/>
</dbReference>
<dbReference type="PRINTS" id="PR00505">
    <property type="entry name" value="D12N6MTFRASE"/>
</dbReference>
<dbReference type="Gene3D" id="3.40.50.150">
    <property type="entry name" value="Vaccinia Virus protein VP39"/>
    <property type="match status" value="1"/>
</dbReference>
<sequence>MAPLPAKLADYIECKPVLKWAGGKGQLLDKIDEKLPLKLKMGGIKRYIEPFVGGGAVFFDIYNNYKIQEALLFDINPELVILYNVIKYDVEKLIVELTKISTEYNHTEDKKEYYYSRRDEYNSMDKTVDANIYNQRFIRRAALTIFLNRTCFNGLFRVNSKNMFNVPMGKYTNPRILDAENLRNVSDALQIATIIQTDFSSVQEYVNKDTFIYYDPPYRPIRKTSSFNSYAVGDFNDDEQIRLKNVFEACDKAGALQMLSNSDPTNYVNDTFFDDLYQDYNINRILAKRLINANADGRSAIRELLITNYD</sequence>
<feature type="binding site" evidence="7">
    <location>
        <position position="74"/>
    </location>
    <ligand>
        <name>S-adenosyl-L-methionine</name>
        <dbReference type="ChEBI" id="CHEBI:59789"/>
    </ligand>
</feature>
<evidence type="ECO:0000256" key="7">
    <source>
        <dbReference type="PIRSR" id="PIRSR000398-1"/>
    </source>
</evidence>
<evidence type="ECO:0000256" key="3">
    <source>
        <dbReference type="ARBA" id="ARBA00022603"/>
    </source>
</evidence>
<evidence type="ECO:0000256" key="6">
    <source>
        <dbReference type="ARBA" id="ARBA00047942"/>
    </source>
</evidence>
<dbReference type="Pfam" id="PF02086">
    <property type="entry name" value="MethyltransfD12"/>
    <property type="match status" value="1"/>
</dbReference>
<evidence type="ECO:0000313" key="8">
    <source>
        <dbReference type="EMBL" id="MBO8425032.1"/>
    </source>
</evidence>
<evidence type="ECO:0000256" key="4">
    <source>
        <dbReference type="ARBA" id="ARBA00022679"/>
    </source>
</evidence>
<dbReference type="AlphaFoldDB" id="A0A9D9GUJ0"/>
<feature type="binding site" evidence="7">
    <location>
        <position position="20"/>
    </location>
    <ligand>
        <name>S-adenosyl-L-methionine</name>
        <dbReference type="ChEBI" id="CHEBI:59789"/>
    </ligand>
</feature>
<evidence type="ECO:0000256" key="2">
    <source>
        <dbReference type="ARBA" id="ARBA00011900"/>
    </source>
</evidence>
<keyword evidence="4" id="KW-0808">Transferase</keyword>
<dbReference type="InterPro" id="IPR029063">
    <property type="entry name" value="SAM-dependent_MTases_sf"/>
</dbReference>